<evidence type="ECO:0000256" key="6">
    <source>
        <dbReference type="ARBA" id="ARBA00047720"/>
    </source>
</evidence>
<evidence type="ECO:0000256" key="8">
    <source>
        <dbReference type="HAMAP-Rule" id="MF_01518"/>
    </source>
</evidence>
<dbReference type="GO" id="GO:0006146">
    <property type="term" value="P:adenine catabolic process"/>
    <property type="evidence" value="ECO:0007669"/>
    <property type="project" value="InterPro"/>
</dbReference>
<dbReference type="CDD" id="cd01295">
    <property type="entry name" value="AdeC"/>
    <property type="match status" value="1"/>
</dbReference>
<dbReference type="InterPro" id="IPR011059">
    <property type="entry name" value="Metal-dep_hydrolase_composite"/>
</dbReference>
<sequence>MQHKYTQELDRQTLLDLLAVSRDQAPADLRIDNVKIMNLVSGGYLDGPIVIKHGYIVGFGAEYKEQPASQVIDAQGKVAVPGFFDAHLHIESSLMTPQTFEAATLPKGVTTIVCDPHEIVNVMGSQGMDWFVNSASQAIQNQFVQVSSCVPALPGCEVNGAEFTLEQMATYRNHPHVLGLAEMMNFPGVVHGDALVLDKLAAFAGLTRDGHAPMVRGRTLDAYISGGINNDHECTTYEEACEKLAKGLTIFIREGSAARNLNALAPILNEYSSAAVCLCTDDRNPYEIAHEGHIDSLIRRLINQHQVAPHVAYRAASLTPANHFGLKRLGLIAPGRKADIVLLNDVEQVDIAQVFIGGKDVASLDLVANAHQRYLNSNPPAFNTIVRNKVEASEFALNFAAGKKYHAIRVIHNEIITGSYVVTCTGVNAQGQPTFDQDCCLITVLERYGKQTKPAIALLTGSGLQTGALASSVGHDSHNIVAIGANPEELATAVNAIIDTAGGFSVVQGQQVTAHLDLPIAGLLSPAPAAQIEEQIEKLKTAALACGLTLEEPFIQLSFLSLPVIPSLKLTCNGLFDVNQFKFVELEIQD</sequence>
<evidence type="ECO:0000259" key="10">
    <source>
        <dbReference type="Pfam" id="PF13382"/>
    </source>
</evidence>
<dbReference type="NCBIfam" id="TIGR01178">
    <property type="entry name" value="ade"/>
    <property type="match status" value="1"/>
</dbReference>
<dbReference type="InterPro" id="IPR026912">
    <property type="entry name" value="Adenine_deam_C"/>
</dbReference>
<comment type="cofactor">
    <cofactor evidence="1 8">
        <name>Mn(2+)</name>
        <dbReference type="ChEBI" id="CHEBI:29035"/>
    </cofactor>
</comment>
<protein>
    <recommendedName>
        <fullName evidence="7 8">Adenine deaminase</fullName>
        <shortName evidence="8">Adenase</shortName>
        <shortName evidence="8">Adenine aminase</shortName>
        <ecNumber evidence="3 8">3.5.4.2</ecNumber>
    </recommendedName>
</protein>
<comment type="similarity">
    <text evidence="2 8">Belongs to the metallo-dependent hydrolases superfamily. Adenine deaminase family.</text>
</comment>
<dbReference type="EMBL" id="NRJG01000023">
    <property type="protein sequence ID" value="RIY39873.1"/>
    <property type="molecule type" value="Genomic_DNA"/>
</dbReference>
<evidence type="ECO:0000256" key="4">
    <source>
        <dbReference type="ARBA" id="ARBA00022801"/>
    </source>
</evidence>
<organism evidence="11 12">
    <name type="scientific">Psittacicella hinzii</name>
    <dbReference type="NCBI Taxonomy" id="2028575"/>
    <lineage>
        <taxon>Bacteria</taxon>
        <taxon>Pseudomonadati</taxon>
        <taxon>Pseudomonadota</taxon>
        <taxon>Gammaproteobacteria</taxon>
        <taxon>Pasteurellales</taxon>
        <taxon>Psittacicellaceae</taxon>
        <taxon>Psittacicella</taxon>
    </lineage>
</organism>
<evidence type="ECO:0000313" key="11">
    <source>
        <dbReference type="EMBL" id="RIY39873.1"/>
    </source>
</evidence>
<dbReference type="GO" id="GO:0000034">
    <property type="term" value="F:adenine deaminase activity"/>
    <property type="evidence" value="ECO:0007669"/>
    <property type="project" value="UniProtKB-UniRule"/>
</dbReference>
<dbReference type="FunFam" id="3.20.20.140:FF:000016">
    <property type="entry name" value="Adenine deaminase"/>
    <property type="match status" value="1"/>
</dbReference>
<evidence type="ECO:0000259" key="9">
    <source>
        <dbReference type="Pfam" id="PF01979"/>
    </source>
</evidence>
<keyword evidence="5 8" id="KW-0464">Manganese</keyword>
<dbReference type="PANTHER" id="PTHR11113">
    <property type="entry name" value="N-ACETYLGLUCOSAMINE-6-PHOSPHATE DEACETYLASE"/>
    <property type="match status" value="1"/>
</dbReference>
<comment type="caution">
    <text evidence="11">The sequence shown here is derived from an EMBL/GenBank/DDBJ whole genome shotgun (WGS) entry which is preliminary data.</text>
</comment>
<evidence type="ECO:0000256" key="1">
    <source>
        <dbReference type="ARBA" id="ARBA00001936"/>
    </source>
</evidence>
<evidence type="ECO:0000256" key="3">
    <source>
        <dbReference type="ARBA" id="ARBA00012782"/>
    </source>
</evidence>
<feature type="domain" description="Amidohydrolase-related" evidence="9">
    <location>
        <begin position="79"/>
        <end position="359"/>
    </location>
</feature>
<accession>A0A3A1YNM1</accession>
<evidence type="ECO:0000256" key="7">
    <source>
        <dbReference type="ARBA" id="ARBA00069718"/>
    </source>
</evidence>
<keyword evidence="4 8" id="KW-0378">Hydrolase</keyword>
<dbReference type="HAMAP" id="MF_01518">
    <property type="entry name" value="Adenine_deamin"/>
    <property type="match status" value="1"/>
</dbReference>
<keyword evidence="12" id="KW-1185">Reference proteome</keyword>
<dbReference type="EC" id="3.5.4.2" evidence="3 8"/>
<evidence type="ECO:0000256" key="5">
    <source>
        <dbReference type="ARBA" id="ARBA00023211"/>
    </source>
</evidence>
<dbReference type="InterPro" id="IPR006680">
    <property type="entry name" value="Amidohydro-rel"/>
</dbReference>
<name>A0A3A1YNM1_9GAMM</name>
<gene>
    <name evidence="8" type="primary">ade</name>
    <name evidence="11" type="ORF">CKF58_01520</name>
</gene>
<feature type="domain" description="Adenine deaminase C-terminal" evidence="10">
    <location>
        <begin position="415"/>
        <end position="582"/>
    </location>
</feature>
<dbReference type="Pfam" id="PF13382">
    <property type="entry name" value="Adenine_deam_C"/>
    <property type="match status" value="1"/>
</dbReference>
<dbReference type="SUPFAM" id="SSF51338">
    <property type="entry name" value="Composite domain of metallo-dependent hydrolases"/>
    <property type="match status" value="1"/>
</dbReference>
<dbReference type="NCBIfam" id="NF007457">
    <property type="entry name" value="PRK10027.1"/>
    <property type="match status" value="1"/>
</dbReference>
<proteinExistence type="inferred from homology"/>
<dbReference type="InterPro" id="IPR006679">
    <property type="entry name" value="Adenine_deam"/>
</dbReference>
<dbReference type="InterPro" id="IPR032466">
    <property type="entry name" value="Metal_Hydrolase"/>
</dbReference>
<reference evidence="11 12" key="1">
    <citation type="submission" date="2017-08" db="EMBL/GenBank/DDBJ databases">
        <title>Reclassification of Bisgaard taxon 37 and 44.</title>
        <authorList>
            <person name="Christensen H."/>
        </authorList>
    </citation>
    <scope>NUCLEOTIDE SEQUENCE [LARGE SCALE GENOMIC DNA]</scope>
    <source>
        <strain evidence="11 12">111</strain>
    </source>
</reference>
<dbReference type="Proteomes" id="UP000265916">
    <property type="component" value="Unassembled WGS sequence"/>
</dbReference>
<dbReference type="Gene3D" id="3.20.20.140">
    <property type="entry name" value="Metal-dependent hydrolases"/>
    <property type="match status" value="1"/>
</dbReference>
<dbReference type="PANTHER" id="PTHR11113:SF2">
    <property type="entry name" value="ADENINE DEAMINASE"/>
    <property type="match status" value="1"/>
</dbReference>
<dbReference type="AlphaFoldDB" id="A0A3A1YNM1"/>
<dbReference type="OrthoDB" id="9766983at2"/>
<dbReference type="Pfam" id="PF01979">
    <property type="entry name" value="Amidohydro_1"/>
    <property type="match status" value="1"/>
</dbReference>
<evidence type="ECO:0000256" key="2">
    <source>
        <dbReference type="ARBA" id="ARBA00006773"/>
    </source>
</evidence>
<comment type="catalytic activity">
    <reaction evidence="6 8">
        <text>adenine + H2O + H(+) = hypoxanthine + NH4(+)</text>
        <dbReference type="Rhea" id="RHEA:23688"/>
        <dbReference type="ChEBI" id="CHEBI:15377"/>
        <dbReference type="ChEBI" id="CHEBI:15378"/>
        <dbReference type="ChEBI" id="CHEBI:16708"/>
        <dbReference type="ChEBI" id="CHEBI:17368"/>
        <dbReference type="ChEBI" id="CHEBI:28938"/>
        <dbReference type="EC" id="3.5.4.2"/>
    </reaction>
</comment>
<dbReference type="RefSeq" id="WP_119530230.1">
    <property type="nucleotide sequence ID" value="NZ_JBHSSP010000010.1"/>
</dbReference>
<dbReference type="SUPFAM" id="SSF51556">
    <property type="entry name" value="Metallo-dependent hydrolases"/>
    <property type="match status" value="1"/>
</dbReference>
<dbReference type="Gene3D" id="2.30.40.10">
    <property type="entry name" value="Urease, subunit C, domain 1"/>
    <property type="match status" value="1"/>
</dbReference>
<evidence type="ECO:0000313" key="12">
    <source>
        <dbReference type="Proteomes" id="UP000265916"/>
    </source>
</evidence>